<dbReference type="InterPro" id="IPR002068">
    <property type="entry name" value="A-crystallin/Hsp20_dom"/>
</dbReference>
<feature type="signal peptide" evidence="3">
    <location>
        <begin position="1"/>
        <end position="22"/>
    </location>
</feature>
<organism evidence="5 6">
    <name type="scientific">Magallana gigas</name>
    <name type="common">Pacific oyster</name>
    <name type="synonym">Crassostrea gigas</name>
    <dbReference type="NCBI Taxonomy" id="29159"/>
    <lineage>
        <taxon>Eukaryota</taxon>
        <taxon>Metazoa</taxon>
        <taxon>Spiralia</taxon>
        <taxon>Lophotrochozoa</taxon>
        <taxon>Mollusca</taxon>
        <taxon>Bivalvia</taxon>
        <taxon>Autobranchia</taxon>
        <taxon>Pteriomorphia</taxon>
        <taxon>Ostreida</taxon>
        <taxon>Ostreoidea</taxon>
        <taxon>Ostreidae</taxon>
        <taxon>Magallana</taxon>
    </lineage>
</organism>
<dbReference type="GO" id="GO:0051082">
    <property type="term" value="F:unfolded protein binding"/>
    <property type="evidence" value="ECO:0007669"/>
    <property type="project" value="TreeGrafter"/>
</dbReference>
<feature type="chain" id="PRO_5042431583" description="SHSP domain-containing protein" evidence="3">
    <location>
        <begin position="23"/>
        <end position="337"/>
    </location>
</feature>
<comment type="similarity">
    <text evidence="1 2">Belongs to the small heat shock protein (HSP20) family.</text>
</comment>
<dbReference type="Gene3D" id="2.60.40.790">
    <property type="match status" value="1"/>
</dbReference>
<keyword evidence="3" id="KW-0732">Signal</keyword>
<evidence type="ECO:0000256" key="3">
    <source>
        <dbReference type="SAM" id="SignalP"/>
    </source>
</evidence>
<evidence type="ECO:0000259" key="4">
    <source>
        <dbReference type="PROSITE" id="PS01031"/>
    </source>
</evidence>
<protein>
    <recommendedName>
        <fullName evidence="4">SHSP domain-containing protein</fullName>
    </recommendedName>
</protein>
<dbReference type="InterPro" id="IPR008978">
    <property type="entry name" value="HSP20-like_chaperone"/>
</dbReference>
<accession>A0A8W8L9P2</accession>
<dbReference type="OrthoDB" id="10060792at2759"/>
<dbReference type="GO" id="GO:0005634">
    <property type="term" value="C:nucleus"/>
    <property type="evidence" value="ECO:0007669"/>
    <property type="project" value="TreeGrafter"/>
</dbReference>
<dbReference type="GO" id="GO:0009408">
    <property type="term" value="P:response to heat"/>
    <property type="evidence" value="ECO:0007669"/>
    <property type="project" value="TreeGrafter"/>
</dbReference>
<dbReference type="PROSITE" id="PS01031">
    <property type="entry name" value="SHSP"/>
    <property type="match status" value="1"/>
</dbReference>
<feature type="domain" description="SHSP" evidence="4">
    <location>
        <begin position="245"/>
        <end position="337"/>
    </location>
</feature>
<evidence type="ECO:0000256" key="2">
    <source>
        <dbReference type="RuleBase" id="RU003616"/>
    </source>
</evidence>
<dbReference type="InterPro" id="IPR001436">
    <property type="entry name" value="Alpha-crystallin/sHSP_animal"/>
</dbReference>
<sequence>MVFNCHCLFWINFFFIFTYTTCACTAMSSDDDESREVIPRTNPEWTNPSIRTYPSRVVPANENVMRKRNLARIFQRTGPSSSLKTMEDFRLMKNLNDNSPFRQNMSNNREFQLEFDVRQLKPEEIHVKSIGNQEEKQKNKTNDMVKNFQRDGTISWPNSVNDARLMDNFSVNSPFQQNVSENRKFQLEFDTHRFNPNRIHTESFGNQLFAQSMQQGQNKMNDMATDLQRAGTSSRLGTVEDFPLTDDLKDFNPVHEDSYGNKRFQQVFDTRRCKPDDIIIRTSGNMLVVYCKYEEKENEISVSREYSGQIMLPEEVNTELLMSTISPDGTLKISAPL</sequence>
<dbReference type="EnsemblMetazoa" id="G26569.4">
    <property type="protein sequence ID" value="G26569.4:cds"/>
    <property type="gene ID" value="G26569"/>
</dbReference>
<dbReference type="PANTHER" id="PTHR45640:SF26">
    <property type="entry name" value="RE23625P"/>
    <property type="match status" value="1"/>
</dbReference>
<dbReference type="Proteomes" id="UP000005408">
    <property type="component" value="Unassembled WGS sequence"/>
</dbReference>
<dbReference type="GO" id="GO:0005737">
    <property type="term" value="C:cytoplasm"/>
    <property type="evidence" value="ECO:0007669"/>
    <property type="project" value="TreeGrafter"/>
</dbReference>
<dbReference type="AlphaFoldDB" id="A0A8W8L9P2"/>
<dbReference type="EnsemblMetazoa" id="G26569.2">
    <property type="protein sequence ID" value="G26569.2:cds"/>
    <property type="gene ID" value="G26569"/>
</dbReference>
<keyword evidence="6" id="KW-1185">Reference proteome</keyword>
<dbReference type="PRINTS" id="PR00299">
    <property type="entry name" value="ACRYSTALLIN"/>
</dbReference>
<proteinExistence type="inferred from homology"/>
<dbReference type="Pfam" id="PF00011">
    <property type="entry name" value="HSP20"/>
    <property type="match status" value="1"/>
</dbReference>
<evidence type="ECO:0000313" key="5">
    <source>
        <dbReference type="EnsemblMetazoa" id="G26569.4:cds"/>
    </source>
</evidence>
<dbReference type="CDD" id="cd06526">
    <property type="entry name" value="metazoan_ACD"/>
    <property type="match status" value="1"/>
</dbReference>
<evidence type="ECO:0000313" key="6">
    <source>
        <dbReference type="Proteomes" id="UP000005408"/>
    </source>
</evidence>
<evidence type="ECO:0000256" key="1">
    <source>
        <dbReference type="PROSITE-ProRule" id="PRU00285"/>
    </source>
</evidence>
<name>A0A8W8L9P2_MAGGI</name>
<reference evidence="5" key="1">
    <citation type="submission" date="2022-08" db="UniProtKB">
        <authorList>
            <consortium name="EnsemblMetazoa"/>
        </authorList>
    </citation>
    <scope>IDENTIFICATION</scope>
    <source>
        <strain evidence="5">05x7-T-G4-1.051#20</strain>
    </source>
</reference>
<dbReference type="EnsemblMetazoa" id="G26569.3">
    <property type="protein sequence ID" value="G26569.3:cds"/>
    <property type="gene ID" value="G26569"/>
</dbReference>
<dbReference type="GO" id="GO:0042026">
    <property type="term" value="P:protein refolding"/>
    <property type="evidence" value="ECO:0007669"/>
    <property type="project" value="TreeGrafter"/>
</dbReference>
<dbReference type="PANTHER" id="PTHR45640">
    <property type="entry name" value="HEAT SHOCK PROTEIN HSP-12.2-RELATED"/>
    <property type="match status" value="1"/>
</dbReference>